<dbReference type="Pfam" id="PF21848">
    <property type="entry name" value="DUF6907"/>
    <property type="match status" value="1"/>
</dbReference>
<accession>A0A542XBS1</accession>
<dbReference type="InterPro" id="IPR054202">
    <property type="entry name" value="DUF6907"/>
</dbReference>
<name>A0A542XBS1_9MICO</name>
<keyword evidence="2" id="KW-1185">Reference proteome</keyword>
<protein>
    <submittedName>
        <fullName evidence="1">Uncharacterized protein</fullName>
    </submittedName>
</protein>
<sequence length="169" mass="18332">MTTTHPPTLYVGSCATCGWKTEPARYVEAGDLTEQHSDICPEASTEVWPMNPTDPSDLLDSHDGRVRAYPPRFVCPGWCTTPHEQHVADLRDMEGQVVHHGVLDKDQETEIWLCEATWPAGETTGVAPTLTVVGGDVQELTAAEARTLAGALLRAAESLESGQQPEVAR</sequence>
<reference evidence="1 2" key="1">
    <citation type="submission" date="2019-06" db="EMBL/GenBank/DDBJ databases">
        <title>Sequencing the genomes of 1000 actinobacteria strains.</title>
        <authorList>
            <person name="Klenk H.-P."/>
        </authorList>
    </citation>
    <scope>NUCLEOTIDE SEQUENCE [LARGE SCALE GENOMIC DNA]</scope>
    <source>
        <strain evidence="1 2">DSM 24617</strain>
    </source>
</reference>
<evidence type="ECO:0000313" key="2">
    <source>
        <dbReference type="Proteomes" id="UP000318336"/>
    </source>
</evidence>
<proteinExistence type="predicted"/>
<gene>
    <name evidence="1" type="ORF">FB554_1362</name>
</gene>
<dbReference type="EMBL" id="VFOK01000001">
    <property type="protein sequence ID" value="TQL33224.1"/>
    <property type="molecule type" value="Genomic_DNA"/>
</dbReference>
<dbReference type="AlphaFoldDB" id="A0A542XBS1"/>
<comment type="caution">
    <text evidence="1">The sequence shown here is derived from an EMBL/GenBank/DDBJ whole genome shotgun (WGS) entry which is preliminary data.</text>
</comment>
<evidence type="ECO:0000313" key="1">
    <source>
        <dbReference type="EMBL" id="TQL33224.1"/>
    </source>
</evidence>
<dbReference type="RefSeq" id="WP_142005267.1">
    <property type="nucleotide sequence ID" value="NZ_CAJTBP010000001.1"/>
</dbReference>
<dbReference type="OrthoDB" id="4869908at2"/>
<dbReference type="Proteomes" id="UP000318336">
    <property type="component" value="Unassembled WGS sequence"/>
</dbReference>
<organism evidence="1 2">
    <name type="scientific">Barrientosiimonas humi</name>
    <dbReference type="NCBI Taxonomy" id="999931"/>
    <lineage>
        <taxon>Bacteria</taxon>
        <taxon>Bacillati</taxon>
        <taxon>Actinomycetota</taxon>
        <taxon>Actinomycetes</taxon>
        <taxon>Micrococcales</taxon>
        <taxon>Dermacoccaceae</taxon>
        <taxon>Barrientosiimonas</taxon>
    </lineage>
</organism>